<dbReference type="EMBL" id="JAGKSB010000003">
    <property type="protein sequence ID" value="MBP3942620.1"/>
    <property type="molecule type" value="Genomic_DNA"/>
</dbReference>
<dbReference type="RefSeq" id="WP_353546103.1">
    <property type="nucleotide sequence ID" value="NZ_JAGKSB010000003.1"/>
</dbReference>
<keyword evidence="2" id="KW-1185">Reference proteome</keyword>
<proteinExistence type="predicted"/>
<reference evidence="1" key="1">
    <citation type="submission" date="2021-03" db="EMBL/GenBank/DDBJ databases">
        <authorList>
            <person name="Lu T."/>
            <person name="Wang Q."/>
            <person name="Han X."/>
        </authorList>
    </citation>
    <scope>NUCLEOTIDE SEQUENCE</scope>
    <source>
        <strain evidence="1">WQ 2009</strain>
    </source>
</reference>
<sequence length="53" mass="6041">MKILYMSPRINVLFLQHEHSIATGSATVTPVNSNNVVESEWDVQPDDIKTIDW</sequence>
<evidence type="ECO:0000313" key="1">
    <source>
        <dbReference type="EMBL" id="MBP3942620.1"/>
    </source>
</evidence>
<accession>A0A8T4H628</accession>
<organism evidence="1 2">
    <name type="scientific">Rhinopithecimicrobium faecis</name>
    <dbReference type="NCBI Taxonomy" id="2820698"/>
    <lineage>
        <taxon>Bacteria</taxon>
        <taxon>Pseudomonadati</taxon>
        <taxon>Bacteroidota</taxon>
        <taxon>Sphingobacteriia</taxon>
        <taxon>Sphingobacteriales</taxon>
        <taxon>Sphingobacteriaceae</taxon>
        <taxon>Rhinopithecimicrobium</taxon>
    </lineage>
</organism>
<gene>
    <name evidence="1" type="ORF">J5U18_03420</name>
</gene>
<comment type="caution">
    <text evidence="1">The sequence shown here is derived from an EMBL/GenBank/DDBJ whole genome shotgun (WGS) entry which is preliminary data.</text>
</comment>
<evidence type="ECO:0000313" key="2">
    <source>
        <dbReference type="Proteomes" id="UP000679691"/>
    </source>
</evidence>
<dbReference type="Proteomes" id="UP000679691">
    <property type="component" value="Unassembled WGS sequence"/>
</dbReference>
<protein>
    <submittedName>
        <fullName evidence="1">Uncharacterized protein</fullName>
    </submittedName>
</protein>
<name>A0A8T4H628_9SPHI</name>
<dbReference type="AlphaFoldDB" id="A0A8T4H628"/>